<dbReference type="PROSITE" id="PS50979">
    <property type="entry name" value="BC"/>
    <property type="match status" value="1"/>
</dbReference>
<accession>A0A1J0VIV7</accession>
<evidence type="ECO:0000256" key="2">
    <source>
        <dbReference type="ARBA" id="ARBA00022741"/>
    </source>
</evidence>
<dbReference type="Proteomes" id="UP000181985">
    <property type="component" value="Chromosome"/>
</dbReference>
<evidence type="ECO:0000313" key="6">
    <source>
        <dbReference type="Proteomes" id="UP000181985"/>
    </source>
</evidence>
<dbReference type="GO" id="GO:0005524">
    <property type="term" value="F:ATP binding"/>
    <property type="evidence" value="ECO:0007669"/>
    <property type="project" value="UniProtKB-KW"/>
</dbReference>
<keyword evidence="1" id="KW-0436">Ligase</keyword>
<protein>
    <recommendedName>
        <fullName evidence="4">Biotin carboxylation domain-containing protein</fullName>
    </recommendedName>
</protein>
<name>A0A1J0VIV7_9GAMM</name>
<keyword evidence="3" id="KW-0067">ATP-binding</keyword>
<sequence>MSRPSERPLSRLLVAAGGLVGLRLQQACDELGIQACLAEGEPEALVARARALGCDALHPGKAGAEDQVALDEACGRAGLRLIAPGTALLTAMVDRAAVRQRMRASGLPLSSGEEEGRQVRVAVLADARGRVVHLGVHHVPWPGLALSPVPWLTPEQRCYLGRLAVQGVSGLGLVGLVVVSFRVAGNRIGVEGLSPGLVGTEALDEALIGLDPLVEQLRLAAGEPLRQRQAMLEARGHALLWRFPLPREACFSGGPGLRLDRLAEDGEAGLLAWGRRPEVAWRRGRRALVELLGAREAAARLP</sequence>
<dbReference type="SUPFAM" id="SSF56059">
    <property type="entry name" value="Glutathione synthetase ATP-binding domain-like"/>
    <property type="match status" value="1"/>
</dbReference>
<gene>
    <name evidence="5" type="ORF">BOX17_13900</name>
</gene>
<proteinExistence type="predicted"/>
<keyword evidence="6" id="KW-1185">Reference proteome</keyword>
<organism evidence="5 6">
    <name type="scientific">Halomonas aestuarii</name>
    <dbReference type="NCBI Taxonomy" id="1897729"/>
    <lineage>
        <taxon>Bacteria</taxon>
        <taxon>Pseudomonadati</taxon>
        <taxon>Pseudomonadota</taxon>
        <taxon>Gammaproteobacteria</taxon>
        <taxon>Oceanospirillales</taxon>
        <taxon>Halomonadaceae</taxon>
        <taxon>Halomonas</taxon>
    </lineage>
</organism>
<dbReference type="KEGG" id="hsi:BOX17_13900"/>
<dbReference type="EMBL" id="CP018139">
    <property type="protein sequence ID" value="APE31950.1"/>
    <property type="molecule type" value="Genomic_DNA"/>
</dbReference>
<dbReference type="SUPFAM" id="SSF52440">
    <property type="entry name" value="PreATP-grasp domain"/>
    <property type="match status" value="1"/>
</dbReference>
<evidence type="ECO:0000259" key="4">
    <source>
        <dbReference type="PROSITE" id="PS50979"/>
    </source>
</evidence>
<dbReference type="InterPro" id="IPR016185">
    <property type="entry name" value="PreATP-grasp_dom_sf"/>
</dbReference>
<feature type="domain" description="Biotin carboxylation" evidence="4">
    <location>
        <begin position="8"/>
        <end position="302"/>
    </location>
</feature>
<reference evidence="6" key="1">
    <citation type="submission" date="2016-11" db="EMBL/GenBank/DDBJ databases">
        <title>Halolamina sediminis sp. nov., an extremely halophilic archaeon isolated from solar salt.</title>
        <authorList>
            <person name="Koh H.-W."/>
            <person name="Rani S."/>
            <person name="Park S.-J."/>
        </authorList>
    </citation>
    <scope>NUCLEOTIDE SEQUENCE [LARGE SCALE GENOMIC DNA]</scope>
    <source>
        <strain evidence="6">Hb3</strain>
    </source>
</reference>
<dbReference type="RefSeq" id="WP_071945580.1">
    <property type="nucleotide sequence ID" value="NZ_CP018139.1"/>
</dbReference>
<evidence type="ECO:0000256" key="1">
    <source>
        <dbReference type="ARBA" id="ARBA00022598"/>
    </source>
</evidence>
<dbReference type="InterPro" id="IPR011764">
    <property type="entry name" value="Biotin_carboxylation_dom"/>
</dbReference>
<dbReference type="OrthoDB" id="6165868at2"/>
<evidence type="ECO:0000313" key="5">
    <source>
        <dbReference type="EMBL" id="APE31950.1"/>
    </source>
</evidence>
<keyword evidence="2" id="KW-0547">Nucleotide-binding</keyword>
<evidence type="ECO:0000256" key="3">
    <source>
        <dbReference type="ARBA" id="ARBA00022840"/>
    </source>
</evidence>
<dbReference type="GO" id="GO:0016874">
    <property type="term" value="F:ligase activity"/>
    <property type="evidence" value="ECO:0007669"/>
    <property type="project" value="UniProtKB-KW"/>
</dbReference>
<dbReference type="AlphaFoldDB" id="A0A1J0VIV7"/>
<dbReference type="Gene3D" id="3.30.470.20">
    <property type="entry name" value="ATP-grasp fold, B domain"/>
    <property type="match status" value="1"/>
</dbReference>